<name>A0A078KVF1_9GAMM</name>
<dbReference type="RefSeq" id="WP_043872409.1">
    <property type="nucleotide sequence ID" value="NZ_CCVW01000001.1"/>
</dbReference>
<gene>
    <name evidence="1" type="ORF">BN59_00007</name>
</gene>
<sequence length="79" mass="8961">MIELALLLHFWGASDSHNRRHSDVDLTPSNIPFPVGNTDVKNRIDIDFDNADLMLSQILQVNTNIALRLLAGAFYLHFK</sequence>
<organism evidence="1 2">
    <name type="scientific">Legionella massiliensis</name>
    <dbReference type="NCBI Taxonomy" id="1034943"/>
    <lineage>
        <taxon>Bacteria</taxon>
        <taxon>Pseudomonadati</taxon>
        <taxon>Pseudomonadota</taxon>
        <taxon>Gammaproteobacteria</taxon>
        <taxon>Legionellales</taxon>
        <taxon>Legionellaceae</taxon>
        <taxon>Legionella</taxon>
    </lineage>
</organism>
<protein>
    <submittedName>
        <fullName evidence="1">Uncharacterized protein</fullName>
    </submittedName>
</protein>
<evidence type="ECO:0000313" key="1">
    <source>
        <dbReference type="EMBL" id="CDZ75749.1"/>
    </source>
</evidence>
<evidence type="ECO:0000313" key="2">
    <source>
        <dbReference type="Proteomes" id="UP000044071"/>
    </source>
</evidence>
<accession>A0A078KVF1</accession>
<proteinExistence type="predicted"/>
<reference evidence="1 2" key="1">
    <citation type="submission" date="2014-06" db="EMBL/GenBank/DDBJ databases">
        <authorList>
            <person name="Urmite Genomes Urmite Genomes"/>
        </authorList>
    </citation>
    <scope>NUCLEOTIDE SEQUENCE [LARGE SCALE GENOMIC DNA]</scope>
</reference>
<dbReference type="STRING" id="1034943.BN59_00007"/>
<dbReference type="EMBL" id="CCSB01000001">
    <property type="protein sequence ID" value="CDZ75749.1"/>
    <property type="molecule type" value="Genomic_DNA"/>
</dbReference>
<dbReference type="Proteomes" id="UP000044071">
    <property type="component" value="Unassembled WGS sequence"/>
</dbReference>
<keyword evidence="2" id="KW-1185">Reference proteome</keyword>
<dbReference type="AlphaFoldDB" id="A0A078KVF1"/>